<evidence type="ECO:0000313" key="6">
    <source>
        <dbReference type="EMBL" id="VDP93090.1"/>
    </source>
</evidence>
<comment type="subcellular location">
    <subcellularLocation>
        <location evidence="1">Membrane</location>
        <topology evidence="1">Multi-pass membrane protein</topology>
    </subcellularLocation>
</comment>
<protein>
    <recommendedName>
        <fullName evidence="5">ABC transporter domain-containing protein</fullName>
    </recommendedName>
</protein>
<dbReference type="SUPFAM" id="SSF52540">
    <property type="entry name" value="P-loop containing nucleoside triphosphate hydrolases"/>
    <property type="match status" value="1"/>
</dbReference>
<dbReference type="PANTHER" id="PTHR24222:SF76">
    <property type="entry name" value="MYCOBACTIN IMPORT ATP-BINDING_PERMEASE PROTEIN IRTB"/>
    <property type="match status" value="1"/>
</dbReference>
<sequence>MNVIIGSLFLGGALPNFRYFFAAKTSAQDVFEVIERKPPIDNRGGGLKPELFFQQLRFEDVSFAYPTRPENMVLDRLSLVVEQNQTVAFVGPSGCGKSTVMHLLQRLYDPVSGKFN</sequence>
<evidence type="ECO:0000256" key="2">
    <source>
        <dbReference type="ARBA" id="ARBA00022692"/>
    </source>
</evidence>
<evidence type="ECO:0000256" key="4">
    <source>
        <dbReference type="ARBA" id="ARBA00023136"/>
    </source>
</evidence>
<evidence type="ECO:0000259" key="5">
    <source>
        <dbReference type="Pfam" id="PF00005"/>
    </source>
</evidence>
<dbReference type="GO" id="GO:0042626">
    <property type="term" value="F:ATPase-coupled transmembrane transporter activity"/>
    <property type="evidence" value="ECO:0007669"/>
    <property type="project" value="TreeGrafter"/>
</dbReference>
<dbReference type="Gene3D" id="1.20.1560.10">
    <property type="entry name" value="ABC transporter type 1, transmembrane domain"/>
    <property type="match status" value="1"/>
</dbReference>
<reference evidence="6 7" key="1">
    <citation type="submission" date="2018-11" db="EMBL/GenBank/DDBJ databases">
        <authorList>
            <consortium name="Pathogen Informatics"/>
        </authorList>
    </citation>
    <scope>NUCLEOTIDE SEQUENCE [LARGE SCALE GENOMIC DNA]</scope>
    <source>
        <strain evidence="6 7">Egypt</strain>
    </source>
</reference>
<dbReference type="InterPro" id="IPR036640">
    <property type="entry name" value="ABC1_TM_sf"/>
</dbReference>
<dbReference type="InterPro" id="IPR039421">
    <property type="entry name" value="Type_1_exporter"/>
</dbReference>
<evidence type="ECO:0000256" key="1">
    <source>
        <dbReference type="ARBA" id="ARBA00004141"/>
    </source>
</evidence>
<organism evidence="6 7">
    <name type="scientific">Echinostoma caproni</name>
    <dbReference type="NCBI Taxonomy" id="27848"/>
    <lineage>
        <taxon>Eukaryota</taxon>
        <taxon>Metazoa</taxon>
        <taxon>Spiralia</taxon>
        <taxon>Lophotrochozoa</taxon>
        <taxon>Platyhelminthes</taxon>
        <taxon>Trematoda</taxon>
        <taxon>Digenea</taxon>
        <taxon>Plagiorchiida</taxon>
        <taxon>Echinostomata</taxon>
        <taxon>Echinostomatoidea</taxon>
        <taxon>Echinostomatidae</taxon>
        <taxon>Echinostoma</taxon>
    </lineage>
</organism>
<dbReference type="GO" id="GO:0005524">
    <property type="term" value="F:ATP binding"/>
    <property type="evidence" value="ECO:0007669"/>
    <property type="project" value="InterPro"/>
</dbReference>
<dbReference type="AlphaFoldDB" id="A0A3P8HQP0"/>
<dbReference type="InterPro" id="IPR027417">
    <property type="entry name" value="P-loop_NTPase"/>
</dbReference>
<dbReference type="Gene3D" id="3.40.50.300">
    <property type="entry name" value="P-loop containing nucleotide triphosphate hydrolases"/>
    <property type="match status" value="1"/>
</dbReference>
<accession>A0A3P8HQP0</accession>
<gene>
    <name evidence="6" type="ORF">ECPE_LOCUS15818</name>
</gene>
<keyword evidence="7" id="KW-1185">Reference proteome</keyword>
<dbReference type="Proteomes" id="UP000272942">
    <property type="component" value="Unassembled WGS sequence"/>
</dbReference>
<evidence type="ECO:0000256" key="3">
    <source>
        <dbReference type="ARBA" id="ARBA00022989"/>
    </source>
</evidence>
<keyword evidence="3" id="KW-1133">Transmembrane helix</keyword>
<dbReference type="GO" id="GO:0005886">
    <property type="term" value="C:plasma membrane"/>
    <property type="evidence" value="ECO:0007669"/>
    <property type="project" value="TreeGrafter"/>
</dbReference>
<proteinExistence type="predicted"/>
<keyword evidence="2" id="KW-0812">Transmembrane</keyword>
<dbReference type="GO" id="GO:0016887">
    <property type="term" value="F:ATP hydrolysis activity"/>
    <property type="evidence" value="ECO:0007669"/>
    <property type="project" value="InterPro"/>
</dbReference>
<dbReference type="PANTHER" id="PTHR24222">
    <property type="entry name" value="ABC TRANSPORTER B FAMILY"/>
    <property type="match status" value="1"/>
</dbReference>
<dbReference type="InterPro" id="IPR003439">
    <property type="entry name" value="ABC_transporter-like_ATP-bd"/>
</dbReference>
<keyword evidence="4" id="KW-0472">Membrane</keyword>
<feature type="domain" description="ABC transporter" evidence="5">
    <location>
        <begin position="74"/>
        <end position="114"/>
    </location>
</feature>
<name>A0A3P8HQP0_9TREM</name>
<dbReference type="Pfam" id="PF00005">
    <property type="entry name" value="ABC_tran"/>
    <property type="match status" value="1"/>
</dbReference>
<evidence type="ECO:0000313" key="7">
    <source>
        <dbReference type="Proteomes" id="UP000272942"/>
    </source>
</evidence>
<dbReference type="EMBL" id="UZAN01061858">
    <property type="protein sequence ID" value="VDP93090.1"/>
    <property type="molecule type" value="Genomic_DNA"/>
</dbReference>
<dbReference type="OrthoDB" id="6500128at2759"/>